<dbReference type="InParanoid" id="A2F3V9"/>
<dbReference type="VEuPathDB" id="TrichDB:TVAGG3_0280790"/>
<feature type="compositionally biased region" description="Polar residues" evidence="1">
    <location>
        <begin position="40"/>
        <end position="65"/>
    </location>
</feature>
<proteinExistence type="predicted"/>
<sequence length="161" mass="19034">MRPALSSRRPVSAFQWSDNMKSILGENFDQAIVKKEKQPQIAQTSRSTTRESQYTVQKRALNSSLKRQKELASKQIQRNYRVEQNQLHREFHPPKKETKAFSKRFHDYKVIEHVIDSRNDEYIQSAESLPNGRTIDLQRARRLPPDNTSFIRSTNRVFFWG</sequence>
<gene>
    <name evidence="2" type="ORF">TVAG_114320</name>
</gene>
<accession>A2F3V9</accession>
<dbReference type="KEGG" id="tva:4758248"/>
<feature type="region of interest" description="Disordered" evidence="1">
    <location>
        <begin position="37"/>
        <end position="73"/>
    </location>
</feature>
<reference evidence="2" key="1">
    <citation type="submission" date="2006-10" db="EMBL/GenBank/DDBJ databases">
        <authorList>
            <person name="Amadeo P."/>
            <person name="Zhao Q."/>
            <person name="Wortman J."/>
            <person name="Fraser-Liggett C."/>
            <person name="Carlton J."/>
        </authorList>
    </citation>
    <scope>NUCLEOTIDE SEQUENCE</scope>
    <source>
        <strain evidence="2">G3</strain>
    </source>
</reference>
<protein>
    <submittedName>
        <fullName evidence="2">Uncharacterized protein</fullName>
    </submittedName>
</protein>
<dbReference type="VEuPathDB" id="TrichDB:TVAG_114320"/>
<name>A2F3V9_TRIV3</name>
<reference evidence="2" key="2">
    <citation type="journal article" date="2007" name="Science">
        <title>Draft genome sequence of the sexually transmitted pathogen Trichomonas vaginalis.</title>
        <authorList>
            <person name="Carlton J.M."/>
            <person name="Hirt R.P."/>
            <person name="Silva J.C."/>
            <person name="Delcher A.L."/>
            <person name="Schatz M."/>
            <person name="Zhao Q."/>
            <person name="Wortman J.R."/>
            <person name="Bidwell S.L."/>
            <person name="Alsmark U.C.M."/>
            <person name="Besteiro S."/>
            <person name="Sicheritz-Ponten T."/>
            <person name="Noel C.J."/>
            <person name="Dacks J.B."/>
            <person name="Foster P.G."/>
            <person name="Simillion C."/>
            <person name="Van de Peer Y."/>
            <person name="Miranda-Saavedra D."/>
            <person name="Barton G.J."/>
            <person name="Westrop G.D."/>
            <person name="Mueller S."/>
            <person name="Dessi D."/>
            <person name="Fiori P.L."/>
            <person name="Ren Q."/>
            <person name="Paulsen I."/>
            <person name="Zhang H."/>
            <person name="Bastida-Corcuera F.D."/>
            <person name="Simoes-Barbosa A."/>
            <person name="Brown M.T."/>
            <person name="Hayes R.D."/>
            <person name="Mukherjee M."/>
            <person name="Okumura C.Y."/>
            <person name="Schneider R."/>
            <person name="Smith A.J."/>
            <person name="Vanacova S."/>
            <person name="Villalvazo M."/>
            <person name="Haas B.J."/>
            <person name="Pertea M."/>
            <person name="Feldblyum T.V."/>
            <person name="Utterback T.R."/>
            <person name="Shu C.L."/>
            <person name="Osoegawa K."/>
            <person name="de Jong P.J."/>
            <person name="Hrdy I."/>
            <person name="Horvathova L."/>
            <person name="Zubacova Z."/>
            <person name="Dolezal P."/>
            <person name="Malik S.B."/>
            <person name="Logsdon J.M. Jr."/>
            <person name="Henze K."/>
            <person name="Gupta A."/>
            <person name="Wang C.C."/>
            <person name="Dunne R.L."/>
            <person name="Upcroft J.A."/>
            <person name="Upcroft P."/>
            <person name="White O."/>
            <person name="Salzberg S.L."/>
            <person name="Tang P."/>
            <person name="Chiu C.-H."/>
            <person name="Lee Y.-S."/>
            <person name="Embley T.M."/>
            <person name="Coombs G.H."/>
            <person name="Mottram J.C."/>
            <person name="Tachezy J."/>
            <person name="Fraser-Liggett C.M."/>
            <person name="Johnson P.J."/>
        </authorList>
    </citation>
    <scope>NUCLEOTIDE SEQUENCE [LARGE SCALE GENOMIC DNA]</scope>
    <source>
        <strain evidence="2">G3</strain>
    </source>
</reference>
<dbReference type="AlphaFoldDB" id="A2F3V9"/>
<evidence type="ECO:0000313" key="2">
    <source>
        <dbReference type="EMBL" id="EAY00428.1"/>
    </source>
</evidence>
<keyword evidence="3" id="KW-1185">Reference proteome</keyword>
<evidence type="ECO:0000313" key="3">
    <source>
        <dbReference type="Proteomes" id="UP000001542"/>
    </source>
</evidence>
<evidence type="ECO:0000256" key="1">
    <source>
        <dbReference type="SAM" id="MobiDB-lite"/>
    </source>
</evidence>
<dbReference type="EMBL" id="DS113602">
    <property type="protein sequence ID" value="EAY00428.1"/>
    <property type="molecule type" value="Genomic_DNA"/>
</dbReference>
<organism evidence="2 3">
    <name type="scientific">Trichomonas vaginalis (strain ATCC PRA-98 / G3)</name>
    <dbReference type="NCBI Taxonomy" id="412133"/>
    <lineage>
        <taxon>Eukaryota</taxon>
        <taxon>Metamonada</taxon>
        <taxon>Parabasalia</taxon>
        <taxon>Trichomonadida</taxon>
        <taxon>Trichomonadidae</taxon>
        <taxon>Trichomonas</taxon>
    </lineage>
</organism>
<dbReference type="RefSeq" id="XP_001313357.1">
    <property type="nucleotide sequence ID" value="XM_001313356.1"/>
</dbReference>
<dbReference type="Proteomes" id="UP000001542">
    <property type="component" value="Unassembled WGS sequence"/>
</dbReference>